<feature type="compositionally biased region" description="Low complexity" evidence="1">
    <location>
        <begin position="205"/>
        <end position="226"/>
    </location>
</feature>
<organism evidence="2 3">
    <name type="scientific">Hypholoma sublateritium (strain FD-334 SS-4)</name>
    <dbReference type="NCBI Taxonomy" id="945553"/>
    <lineage>
        <taxon>Eukaryota</taxon>
        <taxon>Fungi</taxon>
        <taxon>Dikarya</taxon>
        <taxon>Basidiomycota</taxon>
        <taxon>Agaricomycotina</taxon>
        <taxon>Agaricomycetes</taxon>
        <taxon>Agaricomycetidae</taxon>
        <taxon>Agaricales</taxon>
        <taxon>Agaricineae</taxon>
        <taxon>Strophariaceae</taxon>
        <taxon>Hypholoma</taxon>
    </lineage>
</organism>
<dbReference type="STRING" id="945553.A0A0D2L1E8"/>
<reference evidence="3" key="1">
    <citation type="submission" date="2014-04" db="EMBL/GenBank/DDBJ databases">
        <title>Evolutionary Origins and Diversification of the Mycorrhizal Mutualists.</title>
        <authorList>
            <consortium name="DOE Joint Genome Institute"/>
            <consortium name="Mycorrhizal Genomics Consortium"/>
            <person name="Kohler A."/>
            <person name="Kuo A."/>
            <person name="Nagy L.G."/>
            <person name="Floudas D."/>
            <person name="Copeland A."/>
            <person name="Barry K.W."/>
            <person name="Cichocki N."/>
            <person name="Veneault-Fourrey C."/>
            <person name="LaButti K."/>
            <person name="Lindquist E.A."/>
            <person name="Lipzen A."/>
            <person name="Lundell T."/>
            <person name="Morin E."/>
            <person name="Murat C."/>
            <person name="Riley R."/>
            <person name="Ohm R."/>
            <person name="Sun H."/>
            <person name="Tunlid A."/>
            <person name="Henrissat B."/>
            <person name="Grigoriev I.V."/>
            <person name="Hibbett D.S."/>
            <person name="Martin F."/>
        </authorList>
    </citation>
    <scope>NUCLEOTIDE SEQUENCE [LARGE SCALE GENOMIC DNA]</scope>
    <source>
        <strain evidence="3">FD-334 SS-4</strain>
    </source>
</reference>
<feature type="region of interest" description="Disordered" evidence="1">
    <location>
        <begin position="189"/>
        <end position="278"/>
    </location>
</feature>
<keyword evidence="3" id="KW-1185">Reference proteome</keyword>
<feature type="compositionally biased region" description="Low complexity" evidence="1">
    <location>
        <begin position="246"/>
        <end position="278"/>
    </location>
</feature>
<gene>
    <name evidence="2" type="ORF">HYPSUDRAFT_55998</name>
</gene>
<accession>A0A0D2L1E8</accession>
<dbReference type="EMBL" id="KN817566">
    <property type="protein sequence ID" value="KJA20547.1"/>
    <property type="molecule type" value="Genomic_DNA"/>
</dbReference>
<feature type="compositionally biased region" description="Polar residues" evidence="1">
    <location>
        <begin position="189"/>
        <end position="200"/>
    </location>
</feature>
<evidence type="ECO:0000256" key="1">
    <source>
        <dbReference type="SAM" id="MobiDB-lite"/>
    </source>
</evidence>
<feature type="region of interest" description="Disordered" evidence="1">
    <location>
        <begin position="1"/>
        <end position="83"/>
    </location>
</feature>
<dbReference type="Proteomes" id="UP000054270">
    <property type="component" value="Unassembled WGS sequence"/>
</dbReference>
<dbReference type="OrthoDB" id="2687560at2759"/>
<name>A0A0D2L1E8_HYPSF</name>
<evidence type="ECO:0000313" key="3">
    <source>
        <dbReference type="Proteomes" id="UP000054270"/>
    </source>
</evidence>
<feature type="compositionally biased region" description="Acidic residues" evidence="1">
    <location>
        <begin position="307"/>
        <end position="316"/>
    </location>
</feature>
<evidence type="ECO:0000313" key="2">
    <source>
        <dbReference type="EMBL" id="KJA20547.1"/>
    </source>
</evidence>
<proteinExistence type="predicted"/>
<feature type="region of interest" description="Disordered" evidence="1">
    <location>
        <begin position="406"/>
        <end position="426"/>
    </location>
</feature>
<feature type="region of interest" description="Disordered" evidence="1">
    <location>
        <begin position="307"/>
        <end position="329"/>
    </location>
</feature>
<dbReference type="AlphaFoldDB" id="A0A0D2L1E8"/>
<sequence length="454" mass="48511">MIQAPTPRANRSRDKESHDNSPQEETSIPLEGDTSGQTPLQQEEEKNVATATHSLFSGSIAGQEGPLPDPEHLPPPSEEQVSSVGVDRFNPVMIPLRHKSSRKLLFIDVPDMKTNEDELITIAGDEISPSTLQHRLRTIRRKKHLNVLQTSSADAVAPEAIPISLTLRPSASKASLKAITPRTLSQQISIVTDSTDSPITPSIKPELSTPSTSPEDPSESPTSTRSVRLGHPSRPYYSAIRKGGISPSSSRPTSGLSSSPPSRRQSTPSPASPLPATSRRLSMSTMFYSPGYSQPAVNALSVFALPDDEDANDANDTETPVLPPTPAPGAARFSFSLPRRAKERPLSHGEQHAHTVSYARSAGRGYRGSGVGFSMSGQTELRMALAEDAASAGITEDGFRFRATPLVPPVSDESDRREGGSGAVGVGADAASGGSFMGRVRRLRRGLKDMLFMT</sequence>
<feature type="compositionally biased region" description="Basic and acidic residues" evidence="1">
    <location>
        <begin position="11"/>
        <end position="21"/>
    </location>
</feature>
<protein>
    <submittedName>
        <fullName evidence="2">Uncharacterized protein</fullName>
    </submittedName>
</protein>